<dbReference type="EMBL" id="KV442133">
    <property type="protein sequence ID" value="OAQ23019.1"/>
    <property type="molecule type" value="Genomic_DNA"/>
</dbReference>
<proteinExistence type="predicted"/>
<dbReference type="Gene3D" id="4.10.1000.40">
    <property type="match status" value="1"/>
</dbReference>
<evidence type="ECO:0000313" key="2">
    <source>
        <dbReference type="EMBL" id="OAQ23019.1"/>
    </source>
</evidence>
<evidence type="ECO:0000256" key="1">
    <source>
        <dbReference type="SAM" id="MobiDB-lite"/>
    </source>
</evidence>
<feature type="compositionally biased region" description="Low complexity" evidence="1">
    <location>
        <begin position="1"/>
        <end position="28"/>
    </location>
</feature>
<dbReference type="AlphaFoldDB" id="A0A197JF20"/>
<protein>
    <recommendedName>
        <fullName evidence="4">C3H1-type domain-containing protein</fullName>
    </recommendedName>
</protein>
<gene>
    <name evidence="2" type="ORF">K457DRAFT_262017</name>
</gene>
<feature type="compositionally biased region" description="Acidic residues" evidence="1">
    <location>
        <begin position="38"/>
        <end position="55"/>
    </location>
</feature>
<accession>A0A197JF20</accession>
<dbReference type="Proteomes" id="UP000078512">
    <property type="component" value="Unassembled WGS sequence"/>
</dbReference>
<sequence>MLQQMSLMRSTRSSWSLSARSPRLLLSSRRSRNAEVPEQAEEEPEQVQDVQEEAQVDTPTTLVGDQLEHTKETEETVQVIVETPRKTESWSDVSEDKVQTLQEVSRVAQHSELNAKAAEFKPSWLPSATVAPAKPNGTVANGTPAAEPVKMKSRCRFWPNCTNKSCKFTHPSTYCR</sequence>
<evidence type="ECO:0008006" key="4">
    <source>
        <dbReference type="Google" id="ProtNLM"/>
    </source>
</evidence>
<dbReference type="Pfam" id="PF14608">
    <property type="entry name" value="zf-CCCH_2"/>
    <property type="match status" value="1"/>
</dbReference>
<reference evidence="2 3" key="1">
    <citation type="submission" date="2016-05" db="EMBL/GenBank/DDBJ databases">
        <title>Genome sequencing reveals origins of a unique bacterial endosymbiosis in the earliest lineages of terrestrial Fungi.</title>
        <authorList>
            <consortium name="DOE Joint Genome Institute"/>
            <person name="Uehling J."/>
            <person name="Gryganskyi A."/>
            <person name="Hameed K."/>
            <person name="Tschaplinski T."/>
            <person name="Misztal P."/>
            <person name="Wu S."/>
            <person name="Desiro A."/>
            <person name="Vande Pol N."/>
            <person name="Du Z.-Y."/>
            <person name="Zienkiewicz A."/>
            <person name="Zienkiewicz K."/>
            <person name="Morin E."/>
            <person name="Tisserant E."/>
            <person name="Splivallo R."/>
            <person name="Hainaut M."/>
            <person name="Henrissat B."/>
            <person name="Ohm R."/>
            <person name="Kuo A."/>
            <person name="Yan J."/>
            <person name="Lipzen A."/>
            <person name="Nolan M."/>
            <person name="Labutti K."/>
            <person name="Barry K."/>
            <person name="Goldstein A."/>
            <person name="Labbe J."/>
            <person name="Schadt C."/>
            <person name="Tuskan G."/>
            <person name="Grigoriev I."/>
            <person name="Martin F."/>
            <person name="Vilgalys R."/>
            <person name="Bonito G."/>
        </authorList>
    </citation>
    <scope>NUCLEOTIDE SEQUENCE [LARGE SCALE GENOMIC DNA]</scope>
    <source>
        <strain evidence="2 3">AG-77</strain>
    </source>
</reference>
<name>A0A197JF20_9FUNG</name>
<evidence type="ECO:0000313" key="3">
    <source>
        <dbReference type="Proteomes" id="UP000078512"/>
    </source>
</evidence>
<dbReference type="OrthoDB" id="438553at2759"/>
<keyword evidence="3" id="KW-1185">Reference proteome</keyword>
<organism evidence="2 3">
    <name type="scientific">Linnemannia elongata AG-77</name>
    <dbReference type="NCBI Taxonomy" id="1314771"/>
    <lineage>
        <taxon>Eukaryota</taxon>
        <taxon>Fungi</taxon>
        <taxon>Fungi incertae sedis</taxon>
        <taxon>Mucoromycota</taxon>
        <taxon>Mortierellomycotina</taxon>
        <taxon>Mortierellomycetes</taxon>
        <taxon>Mortierellales</taxon>
        <taxon>Mortierellaceae</taxon>
        <taxon>Linnemannia</taxon>
    </lineage>
</organism>
<feature type="region of interest" description="Disordered" evidence="1">
    <location>
        <begin position="1"/>
        <end position="75"/>
    </location>
</feature>